<organism evidence="7 8">
    <name type="scientific">Desulfovibrio piger ATCC 29098</name>
    <dbReference type="NCBI Taxonomy" id="411464"/>
    <lineage>
        <taxon>Bacteria</taxon>
        <taxon>Pseudomonadati</taxon>
        <taxon>Thermodesulfobacteriota</taxon>
        <taxon>Desulfovibrionia</taxon>
        <taxon>Desulfovibrionales</taxon>
        <taxon>Desulfovibrionaceae</taxon>
        <taxon>Desulfovibrio</taxon>
    </lineage>
</organism>
<dbReference type="eggNOG" id="COG2814">
    <property type="taxonomic scope" value="Bacteria"/>
</dbReference>
<dbReference type="EMBL" id="ABXU01000089">
    <property type="protein sequence ID" value="EEB32055.1"/>
    <property type="molecule type" value="Genomic_DNA"/>
</dbReference>
<feature type="transmembrane region" description="Helical" evidence="6">
    <location>
        <begin position="344"/>
        <end position="366"/>
    </location>
</feature>
<reference evidence="7 8" key="1">
    <citation type="submission" date="2008-10" db="EMBL/GenBank/DDBJ databases">
        <title>Draft genome sequence of Desulvovibrio piger (ATCC 29098).</title>
        <authorList>
            <person name="Sudarsanam P."/>
            <person name="Ley R."/>
            <person name="Guruge J."/>
            <person name="Turnbaugh P.J."/>
            <person name="Mahowald M."/>
            <person name="Liep D."/>
            <person name="Gordon J."/>
        </authorList>
    </citation>
    <scope>NUCLEOTIDE SEQUENCE [LARGE SCALE GENOMIC DNA]</scope>
    <source>
        <strain evidence="7 8">ATCC 29098</strain>
    </source>
</reference>
<dbReference type="PANTHER" id="PTHR42688:SF1">
    <property type="entry name" value="BLR5212 PROTEIN"/>
    <property type="match status" value="1"/>
</dbReference>
<dbReference type="InterPro" id="IPR036259">
    <property type="entry name" value="MFS_trans_sf"/>
</dbReference>
<dbReference type="InterPro" id="IPR011701">
    <property type="entry name" value="MFS"/>
</dbReference>
<gene>
    <name evidence="7" type="ORF">DESPIG_03088</name>
</gene>
<dbReference type="GO" id="GO:0022857">
    <property type="term" value="F:transmembrane transporter activity"/>
    <property type="evidence" value="ECO:0007669"/>
    <property type="project" value="InterPro"/>
</dbReference>
<evidence type="ECO:0000256" key="6">
    <source>
        <dbReference type="SAM" id="Phobius"/>
    </source>
</evidence>
<dbReference type="InterPro" id="IPR052425">
    <property type="entry name" value="Uncharacterized_MFS-type"/>
</dbReference>
<proteinExistence type="predicted"/>
<evidence type="ECO:0000256" key="3">
    <source>
        <dbReference type="ARBA" id="ARBA00022692"/>
    </source>
</evidence>
<name>B6WYA7_9BACT</name>
<feature type="transmembrane region" description="Helical" evidence="6">
    <location>
        <begin position="309"/>
        <end position="332"/>
    </location>
</feature>
<comment type="subcellular location">
    <subcellularLocation>
        <location evidence="1">Cell membrane</location>
        <topology evidence="1">Multi-pass membrane protein</topology>
    </subcellularLocation>
</comment>
<feature type="transmembrane region" description="Helical" evidence="6">
    <location>
        <begin position="6"/>
        <end position="24"/>
    </location>
</feature>
<dbReference type="GO" id="GO:0005886">
    <property type="term" value="C:plasma membrane"/>
    <property type="evidence" value="ECO:0007669"/>
    <property type="project" value="UniProtKB-SubCell"/>
</dbReference>
<keyword evidence="3 6" id="KW-0812">Transmembrane</keyword>
<protein>
    <submittedName>
        <fullName evidence="7">Transporter, major facilitator family protein</fullName>
    </submittedName>
</protein>
<dbReference type="Pfam" id="PF07690">
    <property type="entry name" value="MFS_1"/>
    <property type="match status" value="1"/>
</dbReference>
<evidence type="ECO:0000256" key="1">
    <source>
        <dbReference type="ARBA" id="ARBA00004651"/>
    </source>
</evidence>
<feature type="transmembrane region" description="Helical" evidence="6">
    <location>
        <begin position="36"/>
        <end position="54"/>
    </location>
</feature>
<dbReference type="AlphaFoldDB" id="B6WYA7"/>
<sequence>MGRGISPAFIFILLMGIVSLFADMAHEGARSVLGDYLGLLGASAATVGLVAGLGECLGYALRMFTGMLADRTHLYWPMTIGGYCVNMLAIPLLALVPEGGWPAAAGLVIAERIGKAVRQPAKNTLLSFAASREGVGRSFAIQEFLDQVGAFLGPVLLFAIMTGRGGMSGLDAYALCFACLGIPALMALVVLLAARRRFPDPSAFEPSSVRASAARGCSRLFLLYLAASSLLAFAFVDFPLVTLHVSRAGLLDGAGLPLLYALAMLADACAALIFGWLYDRRGYRVLGPVALAGALFPVFIFWTDSLWGVAVGACLWGMGMGAQESVMKAVVVSLSSREQRARHFGIFEACFGVSWFLGSWCLGWLYEVDLRVMALCSMGLQLLAYALYLRLSFVARASR</sequence>
<feature type="transmembrane region" description="Helical" evidence="6">
    <location>
        <begin position="220"/>
        <end position="238"/>
    </location>
</feature>
<evidence type="ECO:0000256" key="5">
    <source>
        <dbReference type="ARBA" id="ARBA00023136"/>
    </source>
</evidence>
<dbReference type="Proteomes" id="UP000003676">
    <property type="component" value="Unassembled WGS sequence"/>
</dbReference>
<dbReference type="HOGENOM" id="CLU_040020_2_0_7"/>
<evidence type="ECO:0000256" key="2">
    <source>
        <dbReference type="ARBA" id="ARBA00022475"/>
    </source>
</evidence>
<reference evidence="7 8" key="2">
    <citation type="submission" date="2008-10" db="EMBL/GenBank/DDBJ databases">
        <authorList>
            <person name="Fulton L."/>
            <person name="Clifton S."/>
            <person name="Fulton B."/>
            <person name="Xu J."/>
            <person name="Minx P."/>
            <person name="Pepin K.H."/>
            <person name="Johnson M."/>
            <person name="Bhonagiri V."/>
            <person name="Nash W.E."/>
            <person name="Mardis E.R."/>
            <person name="Wilson R.K."/>
        </authorList>
    </citation>
    <scope>NUCLEOTIDE SEQUENCE [LARGE SCALE GENOMIC DNA]</scope>
    <source>
        <strain evidence="7 8">ATCC 29098</strain>
    </source>
</reference>
<evidence type="ECO:0000256" key="4">
    <source>
        <dbReference type="ARBA" id="ARBA00022989"/>
    </source>
</evidence>
<feature type="transmembrane region" description="Helical" evidence="6">
    <location>
        <begin position="74"/>
        <end position="96"/>
    </location>
</feature>
<dbReference type="CDD" id="cd17370">
    <property type="entry name" value="MFS_MJ1317_like"/>
    <property type="match status" value="1"/>
</dbReference>
<feature type="transmembrane region" description="Helical" evidence="6">
    <location>
        <begin position="285"/>
        <end position="303"/>
    </location>
</feature>
<keyword evidence="2" id="KW-1003">Cell membrane</keyword>
<feature type="transmembrane region" description="Helical" evidence="6">
    <location>
        <begin position="258"/>
        <end position="278"/>
    </location>
</feature>
<keyword evidence="5 6" id="KW-0472">Membrane</keyword>
<evidence type="ECO:0000313" key="8">
    <source>
        <dbReference type="Proteomes" id="UP000003676"/>
    </source>
</evidence>
<feature type="transmembrane region" description="Helical" evidence="6">
    <location>
        <begin position="172"/>
        <end position="194"/>
    </location>
</feature>
<dbReference type="SUPFAM" id="SSF103473">
    <property type="entry name" value="MFS general substrate transporter"/>
    <property type="match status" value="1"/>
</dbReference>
<dbReference type="Gene3D" id="1.20.1250.20">
    <property type="entry name" value="MFS general substrate transporter like domains"/>
    <property type="match status" value="2"/>
</dbReference>
<dbReference type="PANTHER" id="PTHR42688">
    <property type="entry name" value="CONSERVED PROTEIN"/>
    <property type="match status" value="1"/>
</dbReference>
<accession>B6WYA7</accession>
<comment type="caution">
    <text evidence="7">The sequence shown here is derived from an EMBL/GenBank/DDBJ whole genome shotgun (WGS) entry which is preliminary data.</text>
</comment>
<feature type="transmembrane region" description="Helical" evidence="6">
    <location>
        <begin position="372"/>
        <end position="391"/>
    </location>
</feature>
<evidence type="ECO:0000313" key="7">
    <source>
        <dbReference type="EMBL" id="EEB32055.1"/>
    </source>
</evidence>
<keyword evidence="4 6" id="KW-1133">Transmembrane helix</keyword>
<dbReference type="RefSeq" id="WP_006009270.1">
    <property type="nucleotide sequence ID" value="NZ_DS996361.1"/>
</dbReference>